<protein>
    <recommendedName>
        <fullName evidence="4">Molybdopterin synthase catalytic subunit</fullName>
        <ecNumber evidence="3">2.8.1.12</ecNumber>
    </recommendedName>
    <alternativeName>
        <fullName evidence="9">MPT synthase subunit 2</fullName>
    </alternativeName>
    <alternativeName>
        <fullName evidence="7">Molybdenum cofactor biosynthesis protein E</fullName>
    </alternativeName>
    <alternativeName>
        <fullName evidence="8">Molybdopterin-converting factor large subunit</fullName>
    </alternativeName>
    <alternativeName>
        <fullName evidence="10">Molybdopterin-converting factor subunit 2</fullName>
    </alternativeName>
</protein>
<evidence type="ECO:0000256" key="10">
    <source>
        <dbReference type="ARBA" id="ARBA00032474"/>
    </source>
</evidence>
<dbReference type="AlphaFoldDB" id="A0A3E0H808"/>
<dbReference type="InterPro" id="IPR036563">
    <property type="entry name" value="MoaE_sf"/>
</dbReference>
<evidence type="ECO:0000256" key="7">
    <source>
        <dbReference type="ARBA" id="ARBA00029745"/>
    </source>
</evidence>
<dbReference type="Pfam" id="PF02391">
    <property type="entry name" value="MoaE"/>
    <property type="match status" value="1"/>
</dbReference>
<comment type="caution">
    <text evidence="12">The sequence shown here is derived from an EMBL/GenBank/DDBJ whole genome shotgun (WGS) entry which is preliminary data.</text>
</comment>
<dbReference type="InterPro" id="IPR003448">
    <property type="entry name" value="Mopterin_biosynth_MoaE"/>
</dbReference>
<dbReference type="UniPathway" id="UPA00344"/>
<dbReference type="RefSeq" id="WP_116207992.1">
    <property type="nucleotide sequence ID" value="NZ_QUNR01000002.1"/>
</dbReference>
<dbReference type="SUPFAM" id="SSF54690">
    <property type="entry name" value="Molybdopterin synthase subunit MoaE"/>
    <property type="match status" value="1"/>
</dbReference>
<dbReference type="CDD" id="cd00756">
    <property type="entry name" value="MoaE"/>
    <property type="match status" value="1"/>
</dbReference>
<dbReference type="EC" id="2.8.1.12" evidence="3"/>
<dbReference type="PANTHER" id="PTHR23404">
    <property type="entry name" value="MOLYBDOPTERIN SYNTHASE RELATED"/>
    <property type="match status" value="1"/>
</dbReference>
<keyword evidence="5" id="KW-0501">Molybdenum cofactor biosynthesis</keyword>
<sequence length="139" mass="15191">MATYITNEAIAAGQRLDALAPSHAAGAVVSFTGYVRDHNLGEAVSTLYLEHYPGMTERALAALEIDAYARWPLLAVDIIHRVGELTLGDVIVFVAVASAHRQAAFEAASYLMDQLKTHIPLWKRECHTASTTPVWLIPH</sequence>
<evidence type="ECO:0000256" key="9">
    <source>
        <dbReference type="ARBA" id="ARBA00030781"/>
    </source>
</evidence>
<evidence type="ECO:0000256" key="11">
    <source>
        <dbReference type="ARBA" id="ARBA00049878"/>
    </source>
</evidence>
<comment type="subunit">
    <text evidence="6">Heterotetramer of 2 MoaD subunits and 2 MoaE subunits. Also stable as homodimer. The enzyme changes between these two forms during catalysis.</text>
</comment>
<evidence type="ECO:0000313" key="13">
    <source>
        <dbReference type="Proteomes" id="UP000256774"/>
    </source>
</evidence>
<comment type="pathway">
    <text evidence="1">Cofactor biosynthesis; molybdopterin biosynthesis.</text>
</comment>
<dbReference type="EMBL" id="QUNR01000002">
    <property type="protein sequence ID" value="REH38976.1"/>
    <property type="molecule type" value="Genomic_DNA"/>
</dbReference>
<accession>A0A3E0H808</accession>
<comment type="catalytic activity">
    <reaction evidence="11">
        <text>2 [molybdopterin-synthase sulfur-carrier protein]-C-terminal-Gly-aminoethanethioate + cyclic pyranopterin phosphate + H2O = molybdopterin + 2 [molybdopterin-synthase sulfur-carrier protein]-C-terminal Gly-Gly + 2 H(+)</text>
        <dbReference type="Rhea" id="RHEA:26333"/>
        <dbReference type="Rhea" id="RHEA-COMP:12202"/>
        <dbReference type="Rhea" id="RHEA-COMP:19907"/>
        <dbReference type="ChEBI" id="CHEBI:15377"/>
        <dbReference type="ChEBI" id="CHEBI:15378"/>
        <dbReference type="ChEBI" id="CHEBI:58698"/>
        <dbReference type="ChEBI" id="CHEBI:59648"/>
        <dbReference type="ChEBI" id="CHEBI:90778"/>
        <dbReference type="ChEBI" id="CHEBI:232372"/>
        <dbReference type="EC" id="2.8.1.12"/>
    </reaction>
</comment>
<keyword evidence="13" id="KW-1185">Reference proteome</keyword>
<evidence type="ECO:0000256" key="3">
    <source>
        <dbReference type="ARBA" id="ARBA00011950"/>
    </source>
</evidence>
<gene>
    <name evidence="12" type="ORF">DFR26_1146</name>
</gene>
<evidence type="ECO:0000256" key="1">
    <source>
        <dbReference type="ARBA" id="ARBA00005046"/>
    </source>
</evidence>
<evidence type="ECO:0000256" key="4">
    <source>
        <dbReference type="ARBA" id="ARBA00013858"/>
    </source>
</evidence>
<name>A0A3E0H808_9GAMM</name>
<dbReference type="GO" id="GO:0006777">
    <property type="term" value="P:Mo-molybdopterin cofactor biosynthetic process"/>
    <property type="evidence" value="ECO:0007669"/>
    <property type="project" value="UniProtKB-KW"/>
</dbReference>
<comment type="similarity">
    <text evidence="2">Belongs to the MoaE family.</text>
</comment>
<dbReference type="Gene3D" id="3.90.1170.40">
    <property type="entry name" value="Molybdopterin biosynthesis MoaE subunit"/>
    <property type="match status" value="1"/>
</dbReference>
<reference evidence="12 13" key="1">
    <citation type="submission" date="2018-08" db="EMBL/GenBank/DDBJ databases">
        <title>Genomic Encyclopedia of Type Strains, Phase IV (KMG-IV): sequencing the most valuable type-strain genomes for metagenomic binning, comparative biology and taxonomic classification.</title>
        <authorList>
            <person name="Goeker M."/>
        </authorList>
    </citation>
    <scope>NUCLEOTIDE SEQUENCE [LARGE SCALE GENOMIC DNA]</scope>
    <source>
        <strain evidence="12 13">DSM 26022</strain>
    </source>
</reference>
<evidence type="ECO:0000256" key="6">
    <source>
        <dbReference type="ARBA" id="ARBA00026066"/>
    </source>
</evidence>
<dbReference type="GO" id="GO:0030366">
    <property type="term" value="F:molybdopterin synthase activity"/>
    <property type="evidence" value="ECO:0007669"/>
    <property type="project" value="UniProtKB-EC"/>
</dbReference>
<organism evidence="12 13">
    <name type="scientific">Paraperlucidibaca baekdonensis</name>
    <dbReference type="NCBI Taxonomy" id="748120"/>
    <lineage>
        <taxon>Bacteria</taxon>
        <taxon>Pseudomonadati</taxon>
        <taxon>Pseudomonadota</taxon>
        <taxon>Gammaproteobacteria</taxon>
        <taxon>Moraxellales</taxon>
        <taxon>Moraxellaceae</taxon>
        <taxon>Paraperlucidibaca</taxon>
    </lineage>
</organism>
<dbReference type="Proteomes" id="UP000256774">
    <property type="component" value="Unassembled WGS sequence"/>
</dbReference>
<evidence type="ECO:0000256" key="8">
    <source>
        <dbReference type="ARBA" id="ARBA00030407"/>
    </source>
</evidence>
<evidence type="ECO:0000256" key="2">
    <source>
        <dbReference type="ARBA" id="ARBA00005426"/>
    </source>
</evidence>
<evidence type="ECO:0000313" key="12">
    <source>
        <dbReference type="EMBL" id="REH38976.1"/>
    </source>
</evidence>
<evidence type="ECO:0000256" key="5">
    <source>
        <dbReference type="ARBA" id="ARBA00023150"/>
    </source>
</evidence>
<proteinExistence type="inferred from homology"/>
<dbReference type="OrthoDB" id="9803224at2"/>